<keyword evidence="6 7" id="KW-0472">Membrane</keyword>
<dbReference type="RefSeq" id="WP_155614764.1">
    <property type="nucleotide sequence ID" value="NZ_WNZX01000009.1"/>
</dbReference>
<dbReference type="SUPFAM" id="SSF103473">
    <property type="entry name" value="MFS general substrate transporter"/>
    <property type="match status" value="1"/>
</dbReference>
<dbReference type="Pfam" id="PF07690">
    <property type="entry name" value="MFS_1"/>
    <property type="match status" value="1"/>
</dbReference>
<accession>A0A7X3CSM9</accession>
<evidence type="ECO:0000313" key="10">
    <source>
        <dbReference type="Proteomes" id="UP000450917"/>
    </source>
</evidence>
<feature type="transmembrane region" description="Helical" evidence="7">
    <location>
        <begin position="44"/>
        <end position="62"/>
    </location>
</feature>
<keyword evidence="3" id="KW-0813">Transport</keyword>
<feature type="transmembrane region" description="Helical" evidence="7">
    <location>
        <begin position="248"/>
        <end position="267"/>
    </location>
</feature>
<dbReference type="PANTHER" id="PTHR23514">
    <property type="entry name" value="BYPASS OF STOP CODON PROTEIN 6"/>
    <property type="match status" value="1"/>
</dbReference>
<reference evidence="9 10" key="1">
    <citation type="submission" date="2019-11" db="EMBL/GenBank/DDBJ databases">
        <title>Draft genome sequences of five Paenibacillus species of dairy origin.</title>
        <authorList>
            <person name="Olajide A.M."/>
            <person name="Chen S."/>
            <person name="Lapointe G."/>
        </authorList>
    </citation>
    <scope>NUCLEOTIDE SEQUENCE [LARGE SCALE GENOMIC DNA]</scope>
    <source>
        <strain evidence="9 10">2CS3</strain>
    </source>
</reference>
<dbReference type="PROSITE" id="PS50850">
    <property type="entry name" value="MFS"/>
    <property type="match status" value="1"/>
</dbReference>
<dbReference type="InterPro" id="IPR051788">
    <property type="entry name" value="MFS_Transporter"/>
</dbReference>
<feature type="transmembrane region" description="Helical" evidence="7">
    <location>
        <begin position="159"/>
        <end position="179"/>
    </location>
</feature>
<feature type="transmembrane region" description="Helical" evidence="7">
    <location>
        <begin position="303"/>
        <end position="324"/>
    </location>
</feature>
<evidence type="ECO:0000256" key="5">
    <source>
        <dbReference type="ARBA" id="ARBA00022989"/>
    </source>
</evidence>
<organism evidence="9 10">
    <name type="scientific">Paenibacillus validus</name>
    <dbReference type="NCBI Taxonomy" id="44253"/>
    <lineage>
        <taxon>Bacteria</taxon>
        <taxon>Bacillati</taxon>
        <taxon>Bacillota</taxon>
        <taxon>Bacilli</taxon>
        <taxon>Bacillales</taxon>
        <taxon>Paenibacillaceae</taxon>
        <taxon>Paenibacillus</taxon>
    </lineage>
</organism>
<evidence type="ECO:0000313" key="9">
    <source>
        <dbReference type="EMBL" id="MUG71497.1"/>
    </source>
</evidence>
<feature type="transmembrane region" description="Helical" evidence="7">
    <location>
        <begin position="336"/>
        <end position="354"/>
    </location>
</feature>
<keyword evidence="5 7" id="KW-1133">Transmembrane helix</keyword>
<evidence type="ECO:0000256" key="1">
    <source>
        <dbReference type="ARBA" id="ARBA00004651"/>
    </source>
</evidence>
<dbReference type="Gene3D" id="1.20.1250.20">
    <property type="entry name" value="MFS general substrate transporter like domains"/>
    <property type="match status" value="2"/>
</dbReference>
<keyword evidence="4 7" id="KW-0812">Transmembrane</keyword>
<comment type="caution">
    <text evidence="9">The sequence shown here is derived from an EMBL/GenBank/DDBJ whole genome shotgun (WGS) entry which is preliminary data.</text>
</comment>
<evidence type="ECO:0000256" key="4">
    <source>
        <dbReference type="ARBA" id="ARBA00022692"/>
    </source>
</evidence>
<evidence type="ECO:0000256" key="6">
    <source>
        <dbReference type="ARBA" id="ARBA00023136"/>
    </source>
</evidence>
<feature type="transmembrane region" description="Helical" evidence="7">
    <location>
        <begin position="209"/>
        <end position="228"/>
    </location>
</feature>
<dbReference type="Proteomes" id="UP000450917">
    <property type="component" value="Unassembled WGS sequence"/>
</dbReference>
<dbReference type="GO" id="GO:0005886">
    <property type="term" value="C:plasma membrane"/>
    <property type="evidence" value="ECO:0007669"/>
    <property type="project" value="UniProtKB-SubCell"/>
</dbReference>
<gene>
    <name evidence="9" type="ORF">GNP93_12540</name>
</gene>
<evidence type="ECO:0000256" key="3">
    <source>
        <dbReference type="ARBA" id="ARBA00022448"/>
    </source>
</evidence>
<name>A0A7X3CSM9_9BACL</name>
<dbReference type="AlphaFoldDB" id="A0A7X3CSM9"/>
<dbReference type="InterPro" id="IPR011701">
    <property type="entry name" value="MFS"/>
</dbReference>
<feature type="domain" description="Major facilitator superfamily (MFS) profile" evidence="8">
    <location>
        <begin position="4"/>
        <end position="390"/>
    </location>
</feature>
<evidence type="ECO:0000259" key="8">
    <source>
        <dbReference type="PROSITE" id="PS50850"/>
    </source>
</evidence>
<sequence length="402" mass="42593">MRTFFWTGCLSYLLIGLAHVIIGALMPELLAHYGKDYSAGGQLVALQFFGFLIGVLAGPWFSQKLGKRGALLVSLFCMALGEMVFFTLPPWGIVLAIAPLAGFGFGMVETIIGAVVIGHFEESRKTVAMARIEVFFGVGALVMPLLVSLFIAAGWWRGSFLALSLLSLLVFVLWAVLPLGRMSAVMAKSASNAVQAGAVPSFKGLPGGLIGLLTLFIVIFALYVGAEMSVANFLPSIMIENVGVKPEIGALSVTCFWGAMAVGRLFAAQLAGRWGKARYLLVSCASGTAVLSLFAMADTVFSSYALVLLLGLLMSGMFAVALVYANGFFPGMEERITSILIASGGVGGALIPLLTGWCMDQLSVSVALWVLVTLYVLLLALVYGASRMRFRAKAANVSSPRV</sequence>
<feature type="transmembrane region" description="Helical" evidence="7">
    <location>
        <begin position="132"/>
        <end position="153"/>
    </location>
</feature>
<feature type="transmembrane region" description="Helical" evidence="7">
    <location>
        <begin position="366"/>
        <end position="385"/>
    </location>
</feature>
<comment type="similarity">
    <text evidence="2">Belongs to the major facilitator superfamily.</text>
</comment>
<feature type="transmembrane region" description="Helical" evidence="7">
    <location>
        <begin position="94"/>
        <end position="120"/>
    </location>
</feature>
<evidence type="ECO:0000256" key="2">
    <source>
        <dbReference type="ARBA" id="ARBA00008335"/>
    </source>
</evidence>
<dbReference type="PANTHER" id="PTHR23514:SF3">
    <property type="entry name" value="BYPASS OF STOP CODON PROTEIN 6"/>
    <property type="match status" value="1"/>
</dbReference>
<dbReference type="InterPro" id="IPR020846">
    <property type="entry name" value="MFS_dom"/>
</dbReference>
<feature type="transmembrane region" description="Helical" evidence="7">
    <location>
        <begin position="69"/>
        <end position="88"/>
    </location>
</feature>
<dbReference type="EMBL" id="WNZX01000009">
    <property type="protein sequence ID" value="MUG71497.1"/>
    <property type="molecule type" value="Genomic_DNA"/>
</dbReference>
<dbReference type="GO" id="GO:0022857">
    <property type="term" value="F:transmembrane transporter activity"/>
    <property type="evidence" value="ECO:0007669"/>
    <property type="project" value="InterPro"/>
</dbReference>
<keyword evidence="10" id="KW-1185">Reference proteome</keyword>
<comment type="subcellular location">
    <subcellularLocation>
        <location evidence="1">Cell membrane</location>
        <topology evidence="1">Multi-pass membrane protein</topology>
    </subcellularLocation>
</comment>
<dbReference type="InterPro" id="IPR036259">
    <property type="entry name" value="MFS_trans_sf"/>
</dbReference>
<proteinExistence type="inferred from homology"/>
<protein>
    <submittedName>
        <fullName evidence="9">MFS transporter</fullName>
    </submittedName>
</protein>
<evidence type="ECO:0000256" key="7">
    <source>
        <dbReference type="SAM" id="Phobius"/>
    </source>
</evidence>
<feature type="transmembrane region" description="Helical" evidence="7">
    <location>
        <begin position="279"/>
        <end position="297"/>
    </location>
</feature>